<protein>
    <recommendedName>
        <fullName evidence="4">Flagellar protein FlaG</fullName>
    </recommendedName>
</protein>
<dbReference type="AlphaFoldDB" id="A0A0P6WR76"/>
<dbReference type="InterPro" id="IPR005186">
    <property type="entry name" value="FlaG"/>
</dbReference>
<dbReference type="OrthoDB" id="9799867at2"/>
<dbReference type="EMBL" id="LGCL01000041">
    <property type="protein sequence ID" value="KPL71401.1"/>
    <property type="molecule type" value="Genomic_DNA"/>
</dbReference>
<accession>A0A0P6WR76</accession>
<organism evidence="2 3">
    <name type="scientific">Ornatilinea apprima</name>
    <dbReference type="NCBI Taxonomy" id="1134406"/>
    <lineage>
        <taxon>Bacteria</taxon>
        <taxon>Bacillati</taxon>
        <taxon>Chloroflexota</taxon>
        <taxon>Anaerolineae</taxon>
        <taxon>Anaerolineales</taxon>
        <taxon>Anaerolineaceae</taxon>
        <taxon>Ornatilinea</taxon>
    </lineage>
</organism>
<evidence type="ECO:0000313" key="3">
    <source>
        <dbReference type="Proteomes" id="UP000050417"/>
    </source>
</evidence>
<dbReference type="STRING" id="1134406.ADN00_17030"/>
<evidence type="ECO:0000256" key="1">
    <source>
        <dbReference type="SAM" id="MobiDB-lite"/>
    </source>
</evidence>
<name>A0A0P6WR76_9CHLR</name>
<gene>
    <name evidence="2" type="ORF">ADN00_17030</name>
</gene>
<dbReference type="Gene3D" id="3.30.160.170">
    <property type="entry name" value="FlaG-like"/>
    <property type="match status" value="1"/>
</dbReference>
<reference evidence="2 3" key="1">
    <citation type="submission" date="2015-07" db="EMBL/GenBank/DDBJ databases">
        <title>Genome sequence of Ornatilinea apprima DSM 23815.</title>
        <authorList>
            <person name="Hemp J."/>
            <person name="Ward L.M."/>
            <person name="Pace L.A."/>
            <person name="Fischer W.W."/>
        </authorList>
    </citation>
    <scope>NUCLEOTIDE SEQUENCE [LARGE SCALE GENOMIC DNA]</scope>
    <source>
        <strain evidence="2 3">P3M-1</strain>
    </source>
</reference>
<evidence type="ECO:0000313" key="2">
    <source>
        <dbReference type="EMBL" id="KPL71401.1"/>
    </source>
</evidence>
<keyword evidence="3" id="KW-1185">Reference proteome</keyword>
<comment type="caution">
    <text evidence="2">The sequence shown here is derived from an EMBL/GenBank/DDBJ whole genome shotgun (WGS) entry which is preliminary data.</text>
</comment>
<feature type="region of interest" description="Disordered" evidence="1">
    <location>
        <begin position="1"/>
        <end position="59"/>
    </location>
</feature>
<dbReference type="SUPFAM" id="SSF160214">
    <property type="entry name" value="FlaG-like"/>
    <property type="match status" value="1"/>
</dbReference>
<proteinExistence type="predicted"/>
<sequence>METPPIQSIHSSDTSDRETAAVTLKQAQQALARQAAARQNDQAAAETERQKDQQAEVSQARMQMNVQLKFKVDAETNDVTILILDRQSHRVIRTIPSEEISKLKEGDLVELFA</sequence>
<feature type="compositionally biased region" description="Low complexity" evidence="1">
    <location>
        <begin position="26"/>
        <end position="45"/>
    </location>
</feature>
<evidence type="ECO:0008006" key="4">
    <source>
        <dbReference type="Google" id="ProtNLM"/>
    </source>
</evidence>
<dbReference type="RefSeq" id="WP_075064252.1">
    <property type="nucleotide sequence ID" value="NZ_LGCL01000041.1"/>
</dbReference>
<feature type="compositionally biased region" description="Polar residues" evidence="1">
    <location>
        <begin position="1"/>
        <end position="12"/>
    </location>
</feature>
<dbReference type="Pfam" id="PF03646">
    <property type="entry name" value="FlaG"/>
    <property type="match status" value="1"/>
</dbReference>
<dbReference type="Proteomes" id="UP000050417">
    <property type="component" value="Unassembled WGS sequence"/>
</dbReference>
<dbReference type="InterPro" id="IPR035924">
    <property type="entry name" value="FlaG-like_sf"/>
</dbReference>